<gene>
    <name evidence="11" type="ORF">ORAREDHAP_LOCUS8517</name>
</gene>
<protein>
    <recommendedName>
        <fullName evidence="13">Cytochrome P450</fullName>
    </recommendedName>
</protein>
<reference evidence="12" key="1">
    <citation type="journal article" date="2020" name="Genome Biol.">
        <title>Gamete binning: chromosome-level and haplotype-resolved genome assembly enabled by high-throughput single-cell sequencing of gamete genomes.</title>
        <authorList>
            <person name="Campoy J.A."/>
            <person name="Sun H."/>
            <person name="Goel M."/>
            <person name="Jiao W.-B."/>
            <person name="Folz-Donahue K."/>
            <person name="Wang N."/>
            <person name="Rubio M."/>
            <person name="Liu C."/>
            <person name="Kukat C."/>
            <person name="Ruiz D."/>
            <person name="Huettel B."/>
            <person name="Schneeberger K."/>
        </authorList>
    </citation>
    <scope>NUCLEOTIDE SEQUENCE [LARGE SCALE GENOMIC DNA]</scope>
    <source>
        <strain evidence="12">cv. Rojo Pasion</strain>
    </source>
</reference>
<keyword evidence="3 9" id="KW-0349">Heme</keyword>
<dbReference type="InterPro" id="IPR017972">
    <property type="entry name" value="Cyt_P450_CS"/>
</dbReference>
<feature type="chain" id="PRO_5026913073" description="Cytochrome P450" evidence="10">
    <location>
        <begin position="24"/>
        <end position="1085"/>
    </location>
</feature>
<evidence type="ECO:0000256" key="1">
    <source>
        <dbReference type="ARBA" id="ARBA00004370"/>
    </source>
</evidence>
<dbReference type="CDD" id="cd20653">
    <property type="entry name" value="CYP81"/>
    <property type="match status" value="1"/>
</dbReference>
<organism evidence="11 12">
    <name type="scientific">Prunus armeniaca</name>
    <name type="common">Apricot</name>
    <name type="synonym">Armeniaca vulgaris</name>
    <dbReference type="NCBI Taxonomy" id="36596"/>
    <lineage>
        <taxon>Eukaryota</taxon>
        <taxon>Viridiplantae</taxon>
        <taxon>Streptophyta</taxon>
        <taxon>Embryophyta</taxon>
        <taxon>Tracheophyta</taxon>
        <taxon>Spermatophyta</taxon>
        <taxon>Magnoliopsida</taxon>
        <taxon>eudicotyledons</taxon>
        <taxon>Gunneridae</taxon>
        <taxon>Pentapetalae</taxon>
        <taxon>rosids</taxon>
        <taxon>fabids</taxon>
        <taxon>Rosales</taxon>
        <taxon>Rosaceae</taxon>
        <taxon>Amygdaloideae</taxon>
        <taxon>Amygdaleae</taxon>
        <taxon>Prunus</taxon>
    </lineage>
</organism>
<evidence type="ECO:0000256" key="10">
    <source>
        <dbReference type="SAM" id="SignalP"/>
    </source>
</evidence>
<keyword evidence="6 9" id="KW-0408">Iron</keyword>
<dbReference type="FunFam" id="1.10.630.10:FF:000023">
    <property type="entry name" value="Cytochrome P450 family protein"/>
    <property type="match status" value="2"/>
</dbReference>
<dbReference type="AlphaFoldDB" id="A0A6J5W5H7"/>
<evidence type="ECO:0000256" key="9">
    <source>
        <dbReference type="PIRSR" id="PIRSR602401-1"/>
    </source>
</evidence>
<dbReference type="Proteomes" id="UP000507245">
    <property type="component" value="Unassembled WGS sequence"/>
</dbReference>
<dbReference type="SUPFAM" id="SSF48264">
    <property type="entry name" value="Cytochrome P450"/>
    <property type="match status" value="3"/>
</dbReference>
<dbReference type="PANTHER" id="PTHR47947">
    <property type="entry name" value="CYTOCHROME P450 82C3-RELATED"/>
    <property type="match status" value="1"/>
</dbReference>
<comment type="subcellular location">
    <subcellularLocation>
        <location evidence="1">Membrane</location>
    </subcellularLocation>
</comment>
<dbReference type="GO" id="GO:0005506">
    <property type="term" value="F:iron ion binding"/>
    <property type="evidence" value="ECO:0007669"/>
    <property type="project" value="InterPro"/>
</dbReference>
<dbReference type="Gene3D" id="1.10.630.10">
    <property type="entry name" value="Cytochrome P450"/>
    <property type="match status" value="3"/>
</dbReference>
<dbReference type="PRINTS" id="PR00385">
    <property type="entry name" value="P450"/>
</dbReference>
<feature type="binding site" description="axial binding residue" evidence="9">
    <location>
        <position position="447"/>
    </location>
    <ligand>
        <name>heme</name>
        <dbReference type="ChEBI" id="CHEBI:30413"/>
    </ligand>
    <ligandPart>
        <name>Fe</name>
        <dbReference type="ChEBI" id="CHEBI:18248"/>
    </ligandPart>
</feature>
<name>A0A6J5W5H7_PRUAR</name>
<dbReference type="PANTHER" id="PTHR47947:SF20">
    <property type="entry name" value="CYTOCHROME P450 FAMILY PROTEIN"/>
    <property type="match status" value="1"/>
</dbReference>
<sequence length="1085" mass="123066">MGEPFWYSLALIIFTLLLKLSIAKITQKHNNLPPSPPSLPIIGHLHLVKQPIHRTLQALSEKYGKVLLLRWGSRRALLVSSPSLAEEFFTKHDIIFANRPRFLIGKHLGYDFTTVIVAPYGDLWRNLRRIMTLELFSASRLAQFSSIRQGEVRLLLQEIMKSCTESMTKIELMSKFTELSFNVITMMVVGKRFHGENVLDAEEAKNIQKVIRDGVDISGATNLGDFFPFLQWMDITGIEKKMMRLMAKMDSFLQGLVDERRETLSANCGSNGKEVKKLMIDNLLALQETEPMFYTDEIIKGIILVVLGAGTDTSATTIGWAMALLLNHPEEMQKVRAEIETKVGEKRALEEQDLPKLSYLQNVINETLRLYPPTPLLLPHEASEDCVVGGFDVPRHTMLFINAWAIHRDPELWEDPTEFRPERFEGWSGEGSEGYKLITFGAGRRGCPGAGLANKLIGLALGKLIQSFEWERIGEDDVDMTEAKITQKHNNFPPSPPSLPIIGYLHLLKQPIHRTLQALSGKFGKLLLLRWGSRGVLLVSSPSLAEELFTKHDIIFANRPRLLIGKHLAYDFTTVSLAPYGDLWRNLRRIMTLELFSASRLAQFSSIRQGEVRLLLNEIMKKSCTERKTKIELESKFTELSFNVMTMMVVGKRFYGENVLDVEEAKNIQKVIRDGMDISGAANLGDFFPFLQWIDISGIEKKMCGSNGKEVKKLMIDNLLALQETEPQFYTEEIIKGIILVMLVAGTNTSSTTLDWAMALLINHPETMENVKAEIEAKIGQERLLEEQDLPKLTYLQNAINETLRLYPPSPLLFPHEAYEDCVVGGFDVPRHTMLFINAWGIHRDPNTGPVRYKWFPLGKCMFIATSSHIDKKRVKRMEEPFWYGLALIIFTLLLKLSTTRQKHKKNLPPSPPSLPMIGHLHLVKQPIRRTLQALAQKFCKVLRLRWGSRRVLLVSSPSVAEELFTKHDIIFASRPRLLVGKHFAYDFTTVTLAPYGDLWRNLRRVMTLEVFSSARLAQFSSIRQGEVRLLLNQTMKSCAKSMTKVELKSKFTELSFNVMTMMAVGKSSGGSSHGLAGLMPDPKF</sequence>
<evidence type="ECO:0000313" key="11">
    <source>
        <dbReference type="EMBL" id="CAB4296850.1"/>
    </source>
</evidence>
<comment type="cofactor">
    <cofactor evidence="9">
        <name>heme</name>
        <dbReference type="ChEBI" id="CHEBI:30413"/>
    </cofactor>
</comment>
<dbReference type="OrthoDB" id="1055148at2759"/>
<dbReference type="InterPro" id="IPR050651">
    <property type="entry name" value="Plant_Cytochrome_P450_Monoox"/>
</dbReference>
<keyword evidence="7" id="KW-0503">Monooxygenase</keyword>
<keyword evidence="5" id="KW-0560">Oxidoreductase</keyword>
<evidence type="ECO:0000256" key="8">
    <source>
        <dbReference type="ARBA" id="ARBA00023136"/>
    </source>
</evidence>
<dbReference type="PRINTS" id="PR00463">
    <property type="entry name" value="EP450I"/>
</dbReference>
<evidence type="ECO:0000256" key="4">
    <source>
        <dbReference type="ARBA" id="ARBA00022723"/>
    </source>
</evidence>
<evidence type="ECO:0000256" key="6">
    <source>
        <dbReference type="ARBA" id="ARBA00023004"/>
    </source>
</evidence>
<evidence type="ECO:0000256" key="2">
    <source>
        <dbReference type="ARBA" id="ARBA00010617"/>
    </source>
</evidence>
<dbReference type="GO" id="GO:0016020">
    <property type="term" value="C:membrane"/>
    <property type="evidence" value="ECO:0007669"/>
    <property type="project" value="UniProtKB-SubCell"/>
</dbReference>
<keyword evidence="10" id="KW-0732">Signal</keyword>
<proteinExistence type="inferred from homology"/>
<evidence type="ECO:0008006" key="13">
    <source>
        <dbReference type="Google" id="ProtNLM"/>
    </source>
</evidence>
<dbReference type="InterPro" id="IPR036396">
    <property type="entry name" value="Cyt_P450_sf"/>
</dbReference>
<evidence type="ECO:0000313" key="12">
    <source>
        <dbReference type="Proteomes" id="UP000507245"/>
    </source>
</evidence>
<accession>A0A6J5W5H7</accession>
<evidence type="ECO:0000256" key="7">
    <source>
        <dbReference type="ARBA" id="ARBA00023033"/>
    </source>
</evidence>
<dbReference type="InterPro" id="IPR001128">
    <property type="entry name" value="Cyt_P450"/>
</dbReference>
<comment type="similarity">
    <text evidence="2">Belongs to the cytochrome P450 family.</text>
</comment>
<dbReference type="EMBL" id="CAEKKB010000001">
    <property type="protein sequence ID" value="CAB4296850.1"/>
    <property type="molecule type" value="Genomic_DNA"/>
</dbReference>
<keyword evidence="12" id="KW-1185">Reference proteome</keyword>
<dbReference type="GO" id="GO:0020037">
    <property type="term" value="F:heme binding"/>
    <property type="evidence" value="ECO:0007669"/>
    <property type="project" value="InterPro"/>
</dbReference>
<keyword evidence="4 9" id="KW-0479">Metal-binding</keyword>
<evidence type="ECO:0000256" key="5">
    <source>
        <dbReference type="ARBA" id="ARBA00023002"/>
    </source>
</evidence>
<dbReference type="GO" id="GO:0016705">
    <property type="term" value="F:oxidoreductase activity, acting on paired donors, with incorporation or reduction of molecular oxygen"/>
    <property type="evidence" value="ECO:0007669"/>
    <property type="project" value="InterPro"/>
</dbReference>
<dbReference type="Pfam" id="PF00067">
    <property type="entry name" value="p450"/>
    <property type="match status" value="4"/>
</dbReference>
<dbReference type="PROSITE" id="PS00086">
    <property type="entry name" value="CYTOCHROME_P450"/>
    <property type="match status" value="1"/>
</dbReference>
<dbReference type="InterPro" id="IPR002401">
    <property type="entry name" value="Cyt_P450_E_grp-I"/>
</dbReference>
<keyword evidence="8" id="KW-0472">Membrane</keyword>
<feature type="signal peptide" evidence="10">
    <location>
        <begin position="1"/>
        <end position="23"/>
    </location>
</feature>
<dbReference type="GO" id="GO:0004497">
    <property type="term" value="F:monooxygenase activity"/>
    <property type="evidence" value="ECO:0007669"/>
    <property type="project" value="UniProtKB-KW"/>
</dbReference>
<evidence type="ECO:0000256" key="3">
    <source>
        <dbReference type="ARBA" id="ARBA00022617"/>
    </source>
</evidence>